<feature type="compositionally biased region" description="Polar residues" evidence="16">
    <location>
        <begin position="400"/>
        <end position="419"/>
    </location>
</feature>
<dbReference type="PROSITE" id="PS01127">
    <property type="entry name" value="EF_TS_2"/>
    <property type="match status" value="1"/>
</dbReference>
<accession>A0A6A1WI87</accession>
<dbReference type="InterPro" id="IPR012340">
    <property type="entry name" value="NA-bd_OB-fold"/>
</dbReference>
<dbReference type="Gene3D" id="1.10.286.20">
    <property type="match status" value="2"/>
</dbReference>
<feature type="region of interest" description="Disordered" evidence="16">
    <location>
        <begin position="448"/>
        <end position="535"/>
    </location>
</feature>
<comment type="subcellular location">
    <subcellularLocation>
        <location evidence="14">Mitochondrion</location>
    </subcellularLocation>
    <subcellularLocation>
        <location evidence="1">Plastid</location>
        <location evidence="1">Chloroplast</location>
    </subcellularLocation>
</comment>
<dbReference type="InterPro" id="IPR001816">
    <property type="entry name" value="Transl_elong_EFTs/EF1B"/>
</dbReference>
<comment type="caution">
    <text evidence="18">The sequence shown here is derived from an EMBL/GenBank/DDBJ whole genome shotgun (WGS) entry which is preliminary data.</text>
</comment>
<feature type="compositionally biased region" description="Polar residues" evidence="16">
    <location>
        <begin position="612"/>
        <end position="624"/>
    </location>
</feature>
<evidence type="ECO:0000256" key="13">
    <source>
        <dbReference type="ARBA" id="ARBA00065880"/>
    </source>
</evidence>
<feature type="region of interest" description="Disordered" evidence="16">
    <location>
        <begin position="589"/>
        <end position="740"/>
    </location>
</feature>
<evidence type="ECO:0000256" key="15">
    <source>
        <dbReference type="RuleBase" id="RU000642"/>
    </source>
</evidence>
<dbReference type="GO" id="GO:0005739">
    <property type="term" value="C:mitochondrion"/>
    <property type="evidence" value="ECO:0007669"/>
    <property type="project" value="UniProtKB-SubCell"/>
</dbReference>
<organism evidence="18 19">
    <name type="scientific">Morella rubra</name>
    <name type="common">Chinese bayberry</name>
    <dbReference type="NCBI Taxonomy" id="262757"/>
    <lineage>
        <taxon>Eukaryota</taxon>
        <taxon>Viridiplantae</taxon>
        <taxon>Streptophyta</taxon>
        <taxon>Embryophyta</taxon>
        <taxon>Tracheophyta</taxon>
        <taxon>Spermatophyta</taxon>
        <taxon>Magnoliopsida</taxon>
        <taxon>eudicotyledons</taxon>
        <taxon>Gunneridae</taxon>
        <taxon>Pentapetalae</taxon>
        <taxon>rosids</taxon>
        <taxon>fabids</taxon>
        <taxon>Fagales</taxon>
        <taxon>Myricaceae</taxon>
        <taxon>Morella</taxon>
    </lineage>
</organism>
<dbReference type="NCBIfam" id="TIGR00116">
    <property type="entry name" value="tsf"/>
    <property type="match status" value="3"/>
</dbReference>
<reference evidence="18 19" key="1">
    <citation type="journal article" date="2019" name="Plant Biotechnol. J.">
        <title>The red bayberry genome and genetic basis of sex determination.</title>
        <authorList>
            <person name="Jia H.M."/>
            <person name="Jia H.J."/>
            <person name="Cai Q.L."/>
            <person name="Wang Y."/>
            <person name="Zhao H.B."/>
            <person name="Yang W.F."/>
            <person name="Wang G.Y."/>
            <person name="Li Y.H."/>
            <person name="Zhan D.L."/>
            <person name="Shen Y.T."/>
            <person name="Niu Q.F."/>
            <person name="Chang L."/>
            <person name="Qiu J."/>
            <person name="Zhao L."/>
            <person name="Xie H.B."/>
            <person name="Fu W.Y."/>
            <person name="Jin J."/>
            <person name="Li X.W."/>
            <person name="Jiao Y."/>
            <person name="Zhou C.C."/>
            <person name="Tu T."/>
            <person name="Chai C.Y."/>
            <person name="Gao J.L."/>
            <person name="Fan L.J."/>
            <person name="van de Weg E."/>
            <person name="Wang J.Y."/>
            <person name="Gao Z.S."/>
        </authorList>
    </citation>
    <scope>NUCLEOTIDE SEQUENCE [LARGE SCALE GENOMIC DNA]</scope>
    <source>
        <tissue evidence="18">Leaves</tissue>
    </source>
</reference>
<keyword evidence="7 14" id="KW-0648">Protein biosynthesis</keyword>
<feature type="compositionally biased region" description="Low complexity" evidence="16">
    <location>
        <begin position="230"/>
        <end position="243"/>
    </location>
</feature>
<dbReference type="Gene3D" id="1.10.8.10">
    <property type="entry name" value="DNA helicase RuvA subunit, C-terminal domain"/>
    <property type="match status" value="2"/>
</dbReference>
<feature type="compositionally biased region" description="Basic and acidic residues" evidence="16">
    <location>
        <begin position="753"/>
        <end position="765"/>
    </location>
</feature>
<comment type="subunit">
    <text evidence="12">Component of the chloroplast ribosome 70S subunit, and at low levels, present in polysomes.</text>
</comment>
<keyword evidence="4" id="KW-0934">Plastid</keyword>
<feature type="domain" description="S1 motif" evidence="17">
    <location>
        <begin position="265"/>
        <end position="334"/>
    </location>
</feature>
<keyword evidence="6 14" id="KW-0251">Elongation factor</keyword>
<feature type="region of interest" description="Disordered" evidence="16">
    <location>
        <begin position="832"/>
        <end position="884"/>
    </location>
</feature>
<dbReference type="GO" id="GO:0009507">
    <property type="term" value="C:chloroplast"/>
    <property type="evidence" value="ECO:0007669"/>
    <property type="project" value="UniProtKB-SubCell"/>
</dbReference>
<evidence type="ECO:0000256" key="14">
    <source>
        <dbReference type="HAMAP-Rule" id="MF_03135"/>
    </source>
</evidence>
<feature type="region of interest" description="Disordered" evidence="16">
    <location>
        <begin position="78"/>
        <end position="146"/>
    </location>
</feature>
<dbReference type="Pfam" id="PF00889">
    <property type="entry name" value="EF_TS"/>
    <property type="match status" value="2"/>
</dbReference>
<comment type="function">
    <text evidence="9 14 15">Associates with the EF-Tu.GDP complex and induces the exchange of GDP to GTP. It remains bound to the aminoacyl-tRNA.EF-Tu.GTP complex up to the GTP hydrolysis stage on the ribosome.</text>
</comment>
<evidence type="ECO:0000256" key="3">
    <source>
        <dbReference type="ARBA" id="ARBA00022528"/>
    </source>
</evidence>
<evidence type="ECO:0000256" key="2">
    <source>
        <dbReference type="ARBA" id="ARBA00005532"/>
    </source>
</evidence>
<evidence type="ECO:0000256" key="12">
    <source>
        <dbReference type="ARBA" id="ARBA00065253"/>
    </source>
</evidence>
<comment type="function">
    <text evidence="10">Binds to psbD and psbA 5'-untranslated regions (UTRs) in vitro.</text>
</comment>
<dbReference type="PROSITE" id="PS01126">
    <property type="entry name" value="EF_TS_1"/>
    <property type="match status" value="2"/>
</dbReference>
<dbReference type="Gene3D" id="3.30.479.20">
    <property type="entry name" value="Elongation factor Ts, dimerisation domain"/>
    <property type="match status" value="2"/>
</dbReference>
<keyword evidence="8" id="KW-0809">Transit peptide</keyword>
<dbReference type="FunFam" id="2.40.50.140:FF:000051">
    <property type="entry name" value="RNA-binding transcriptional accessory protein"/>
    <property type="match status" value="1"/>
</dbReference>
<keyword evidence="19" id="KW-1185">Reference proteome</keyword>
<evidence type="ECO:0000256" key="11">
    <source>
        <dbReference type="ARBA" id="ARBA00063456"/>
    </source>
</evidence>
<dbReference type="SMART" id="SM00316">
    <property type="entry name" value="S1"/>
    <property type="match status" value="2"/>
</dbReference>
<keyword evidence="5" id="KW-0677">Repeat</keyword>
<gene>
    <name evidence="14" type="primary">EFTS</name>
    <name evidence="18" type="ORF">CJ030_MR2G024132</name>
</gene>
<dbReference type="Proteomes" id="UP000516437">
    <property type="component" value="Chromosome 2"/>
</dbReference>
<dbReference type="SUPFAM" id="SSF54713">
    <property type="entry name" value="Elongation factor Ts (EF-Ts), dimerisation domain"/>
    <property type="match status" value="2"/>
</dbReference>
<dbReference type="OrthoDB" id="277235at2759"/>
<sequence length="1330" mass="143346">MTPVMPCSMSNVSLIPGTAFTTRKNNCLKRFSLSRKRTKLTPSTQKHLLPLSTSIKLIPLHFREFFLHRPSRINRLSATETDVAVEESDSPIADEDSGGASETPPDALGSSEKSTNGSDTIPTPTQSRRTRPVRKSEMPPIKNEELVPGATFTGKVRSIQPFGAFVDFGAFTDGLVHVSRLSDSYVKDVGDIVSVGQEVKVRLVEADMETGRISLSMRESDDTNNLQQQKDASAGSDKAGAAKRNVANPKQRRDEAKRSSKFVKGQDLEGTVKNLARSGAFISLPEGEEGFLPTSEESDEGFANVMGNSSLQVGQEVSVRVLRISRGKVTLTMKKEEDVEKLDAQLNQGVVHVATNPFVLAFHKNKDIASFLDERQKLQKAAEKPAIKNASEVLEEKVHQSNPGSDEVQDQPSGSNERLVSVPSTIGEISEDDATSLKEADVGVSALEDDASTNIADDKEDPASSSTQSIDGAVQTIDKEADASAEILSSEEPVSSSSQIAEEASPTDGVERDGKSDLLGGIKDEASPKVLDMVPSPLDEMATNVANDVKDPESTISSSTPRVDGAVQTIEKEAEVSSEVLAPEVSVATVDQISEEAPPTDGLESDGKSDSSGEISGKIVSSESPEVEDIIEGQTDAAVVTDETNILAPNTENEPPHGAQSEDNKVHPNPDENGSTNSSGLEPDARTQETEDGEENDGSSESAGKLADDQVVSLESTTEDGEENDGSSGPSGKLVDDQVLSTEIEVVQNLVDNAKDDVQIEKPSAEGESPPALPVEDDKVGAASETNGNGEENDGSSELSGKLAYDQVFASESQAVENVVKSLVDKVKDDVQIKKPAIEGEVPSASINEDDKVEAASEKNGNVTNSNGQTGSPSPKESKTKAVVSPTLVKQLREETGAGMMDCKKALSETGGDIVKAQEFLRKKGLASAEKKASRATAEGRIGSYIHDSRIGVLVEVNCETDFVSRGEIFKELVDDLAMQVAACPQVQYLVSEDVPEEIVNKEREIEMQKEDLLSKPEQIRSKIVEGRIRKRLEELALLEQPYIKNDKMVVKDWVKQTIATIGENIKVKRFVRYNLGEGLEKKSQDFAAEVAAQTAAKAVPKAEKELPAAVEAKETVQKPPTATVSAALVKQLREETGAGMMDCKKALSETGGDLEKAQEYLRKKGLSSADKKSSRLAAEGRIGSYIHDSRIGVLIEVNCETDFVGRSEKFKELVDDLAMQVVAYPQVQVVSIEDVPESIVNKEKELEMQREDLLSKPENIREKIVEGRVSKRLGELALLEQPFIKNDSILVKDLVKQSVAAIGENIKIRRFVRFTLGESVENAKTGAEE</sequence>
<evidence type="ECO:0000313" key="19">
    <source>
        <dbReference type="Proteomes" id="UP000516437"/>
    </source>
</evidence>
<protein>
    <recommendedName>
        <fullName evidence="14">Elongation factor Ts, mitochondrial</fullName>
        <shortName evidence="14">EF-Ts</shortName>
        <shortName evidence="14">EF-TsMt</shortName>
    </recommendedName>
</protein>
<evidence type="ECO:0000256" key="10">
    <source>
        <dbReference type="ARBA" id="ARBA00056139"/>
    </source>
</evidence>
<dbReference type="GO" id="GO:0003729">
    <property type="term" value="F:mRNA binding"/>
    <property type="evidence" value="ECO:0007669"/>
    <property type="project" value="UniProtKB-ARBA"/>
</dbReference>
<evidence type="ECO:0000313" key="18">
    <source>
        <dbReference type="EMBL" id="KAB1223577.1"/>
    </source>
</evidence>
<evidence type="ECO:0000256" key="5">
    <source>
        <dbReference type="ARBA" id="ARBA00022737"/>
    </source>
</evidence>
<evidence type="ECO:0000256" key="8">
    <source>
        <dbReference type="ARBA" id="ARBA00022946"/>
    </source>
</evidence>
<evidence type="ECO:0000259" key="17">
    <source>
        <dbReference type="PROSITE" id="PS50126"/>
    </source>
</evidence>
<dbReference type="InterPro" id="IPR009060">
    <property type="entry name" value="UBA-like_sf"/>
</dbReference>
<evidence type="ECO:0000256" key="1">
    <source>
        <dbReference type="ARBA" id="ARBA00004229"/>
    </source>
</evidence>
<dbReference type="GO" id="GO:0070125">
    <property type="term" value="P:mitochondrial translational elongation"/>
    <property type="evidence" value="ECO:0007669"/>
    <property type="project" value="TreeGrafter"/>
</dbReference>
<feature type="compositionally biased region" description="Basic and acidic residues" evidence="16">
    <location>
        <begin position="134"/>
        <end position="145"/>
    </location>
</feature>
<feature type="compositionally biased region" description="Polar residues" evidence="16">
    <location>
        <begin position="111"/>
        <end position="127"/>
    </location>
</feature>
<proteinExistence type="inferred from homology"/>
<feature type="compositionally biased region" description="Polar residues" evidence="16">
    <location>
        <begin position="859"/>
        <end position="875"/>
    </location>
</feature>
<dbReference type="InterPro" id="IPR003029">
    <property type="entry name" value="S1_domain"/>
</dbReference>
<dbReference type="Pfam" id="PF00575">
    <property type="entry name" value="S1"/>
    <property type="match status" value="2"/>
</dbReference>
<keyword evidence="14" id="KW-0496">Mitochondrion</keyword>
<feature type="region of interest" description="Disordered" evidence="16">
    <location>
        <begin position="394"/>
        <end position="419"/>
    </location>
</feature>
<dbReference type="SUPFAM" id="SSF46934">
    <property type="entry name" value="UBA-like"/>
    <property type="match status" value="2"/>
</dbReference>
<evidence type="ECO:0000256" key="16">
    <source>
        <dbReference type="SAM" id="MobiDB-lite"/>
    </source>
</evidence>
<dbReference type="FunFam" id="2.40.50.140:FF:000250">
    <property type="entry name" value="Elongation factor Ts, mitochondrial"/>
    <property type="match status" value="1"/>
</dbReference>
<comment type="subunit">
    <text evidence="11">Associates transiently with chloroplast polysomes.</text>
</comment>
<dbReference type="SUPFAM" id="SSF50249">
    <property type="entry name" value="Nucleic acid-binding proteins"/>
    <property type="match status" value="2"/>
</dbReference>
<dbReference type="FunFam" id="1.10.286.20:FF:000001">
    <property type="entry name" value="Elongation factor Ts"/>
    <property type="match status" value="2"/>
</dbReference>
<evidence type="ECO:0000256" key="6">
    <source>
        <dbReference type="ARBA" id="ARBA00022768"/>
    </source>
</evidence>
<dbReference type="PANTHER" id="PTHR11741">
    <property type="entry name" value="ELONGATION FACTOR TS"/>
    <property type="match status" value="1"/>
</dbReference>
<feature type="region of interest" description="Disordered" evidence="16">
    <location>
        <begin position="214"/>
        <end position="261"/>
    </location>
</feature>
<feature type="compositionally biased region" description="Basic and acidic residues" evidence="16">
    <location>
        <begin position="660"/>
        <end position="670"/>
    </location>
</feature>
<dbReference type="GO" id="GO:0003746">
    <property type="term" value="F:translation elongation factor activity"/>
    <property type="evidence" value="ECO:0007669"/>
    <property type="project" value="UniProtKB-UniRule"/>
</dbReference>
<dbReference type="PANTHER" id="PTHR11741:SF10">
    <property type="entry name" value="POLYPROTEIN OF EF-TS, CHLOROPLASTIC"/>
    <property type="match status" value="1"/>
</dbReference>
<evidence type="ECO:0000256" key="7">
    <source>
        <dbReference type="ARBA" id="ARBA00022917"/>
    </source>
</evidence>
<feature type="compositionally biased region" description="Acidic residues" evidence="16">
    <location>
        <begin position="83"/>
        <end position="97"/>
    </location>
</feature>
<evidence type="ECO:0000256" key="4">
    <source>
        <dbReference type="ARBA" id="ARBA00022640"/>
    </source>
</evidence>
<evidence type="ECO:0000256" key="9">
    <source>
        <dbReference type="ARBA" id="ARBA00025453"/>
    </source>
</evidence>
<dbReference type="EMBL" id="RXIC02000020">
    <property type="protein sequence ID" value="KAB1223577.1"/>
    <property type="molecule type" value="Genomic_DNA"/>
</dbReference>
<dbReference type="FunFam" id="1.10.8.10:FF:000001">
    <property type="entry name" value="Elongation factor Ts"/>
    <property type="match status" value="2"/>
</dbReference>
<feature type="compositionally biased region" description="Basic and acidic residues" evidence="16">
    <location>
        <begin position="509"/>
        <end position="527"/>
    </location>
</feature>
<dbReference type="PROSITE" id="PS50126">
    <property type="entry name" value="S1"/>
    <property type="match status" value="2"/>
</dbReference>
<dbReference type="HAMAP" id="MF_00050">
    <property type="entry name" value="EF_Ts"/>
    <property type="match status" value="2"/>
</dbReference>
<dbReference type="Gene3D" id="2.40.50.140">
    <property type="entry name" value="Nucleic acid-binding proteins"/>
    <property type="match status" value="2"/>
</dbReference>
<comment type="subunit">
    <text evidence="13">Component of the chloroplast ribosome 30S and 70S subunits, as well as polysomes.</text>
</comment>
<name>A0A6A1WI87_9ROSI</name>
<feature type="region of interest" description="Disordered" evidence="16">
    <location>
        <begin position="752"/>
        <end position="800"/>
    </location>
</feature>
<feature type="domain" description="S1 motif" evidence="17">
    <location>
        <begin position="149"/>
        <end position="218"/>
    </location>
</feature>
<dbReference type="InterPro" id="IPR014039">
    <property type="entry name" value="Transl_elong_EFTs/EF1B_dimer"/>
</dbReference>
<dbReference type="InterPro" id="IPR018101">
    <property type="entry name" value="Transl_elong_Ts_CS"/>
</dbReference>
<comment type="similarity">
    <text evidence="2 14 15">Belongs to the EF-Ts family.</text>
</comment>
<dbReference type="CDD" id="cd14275">
    <property type="entry name" value="UBA_EF-Ts"/>
    <property type="match status" value="2"/>
</dbReference>
<keyword evidence="3" id="KW-0150">Chloroplast</keyword>
<dbReference type="InterPro" id="IPR036402">
    <property type="entry name" value="EF-Ts_dimer_sf"/>
</dbReference>
<feature type="region of interest" description="Disordered" evidence="16">
    <location>
        <begin position="546"/>
        <end position="565"/>
    </location>
</feature>
<feature type="compositionally biased region" description="Polar residues" evidence="16">
    <location>
        <begin position="642"/>
        <end position="653"/>
    </location>
</feature>